<name>A0A6J6CA19_9ZZZZ</name>
<reference evidence="3" key="1">
    <citation type="submission" date="2020-05" db="EMBL/GenBank/DDBJ databases">
        <authorList>
            <person name="Chiriac C."/>
            <person name="Salcher M."/>
            <person name="Ghai R."/>
            <person name="Kavagutti S V."/>
        </authorList>
    </citation>
    <scope>NUCLEOTIDE SEQUENCE</scope>
</reference>
<feature type="compositionally biased region" description="Polar residues" evidence="1">
    <location>
        <begin position="1"/>
        <end position="18"/>
    </location>
</feature>
<gene>
    <name evidence="3" type="ORF">UFOPK1433_00886</name>
</gene>
<dbReference type="Pfam" id="PF00498">
    <property type="entry name" value="FHA"/>
    <property type="match status" value="1"/>
</dbReference>
<dbReference type="InterPro" id="IPR008984">
    <property type="entry name" value="SMAD_FHA_dom_sf"/>
</dbReference>
<feature type="region of interest" description="Disordered" evidence="1">
    <location>
        <begin position="1"/>
        <end position="25"/>
    </location>
</feature>
<evidence type="ECO:0000313" key="3">
    <source>
        <dbReference type="EMBL" id="CAB4547359.1"/>
    </source>
</evidence>
<feature type="domain" description="FHA" evidence="2">
    <location>
        <begin position="68"/>
        <end position="117"/>
    </location>
</feature>
<dbReference type="SMART" id="SM00240">
    <property type="entry name" value="FHA"/>
    <property type="match status" value="1"/>
</dbReference>
<sequence>MSSPSDPNNSEDVTSTQRFAEDFVDDSKDGLDEEELVAVASLPSGSALLIVKRGPSEGSRFLLDVDLTTAGRHPNAEIFLDDVTVSRKHAEFRRNSSGFTVTDLGSLNGTYLNGARVDSSALTDGDEVQVGKFRLTFYSASAGQA</sequence>
<accession>A0A6J6CA19</accession>
<dbReference type="Gene3D" id="2.60.200.20">
    <property type="match status" value="1"/>
</dbReference>
<dbReference type="AlphaFoldDB" id="A0A6J6CA19"/>
<evidence type="ECO:0000256" key="1">
    <source>
        <dbReference type="SAM" id="MobiDB-lite"/>
    </source>
</evidence>
<dbReference type="SUPFAM" id="SSF49879">
    <property type="entry name" value="SMAD/FHA domain"/>
    <property type="match status" value="1"/>
</dbReference>
<dbReference type="PROSITE" id="PS50006">
    <property type="entry name" value="FHA_DOMAIN"/>
    <property type="match status" value="1"/>
</dbReference>
<dbReference type="PANTHER" id="PTHR23308">
    <property type="entry name" value="NUCLEAR INHIBITOR OF PROTEIN PHOSPHATASE-1"/>
    <property type="match status" value="1"/>
</dbReference>
<protein>
    <submittedName>
        <fullName evidence="3">Unannotated protein</fullName>
    </submittedName>
</protein>
<dbReference type="EMBL" id="CAEZSN010000102">
    <property type="protein sequence ID" value="CAB4547359.1"/>
    <property type="molecule type" value="Genomic_DNA"/>
</dbReference>
<evidence type="ECO:0000259" key="2">
    <source>
        <dbReference type="PROSITE" id="PS50006"/>
    </source>
</evidence>
<organism evidence="3">
    <name type="scientific">freshwater metagenome</name>
    <dbReference type="NCBI Taxonomy" id="449393"/>
    <lineage>
        <taxon>unclassified sequences</taxon>
        <taxon>metagenomes</taxon>
        <taxon>ecological metagenomes</taxon>
    </lineage>
</organism>
<dbReference type="InterPro" id="IPR000253">
    <property type="entry name" value="FHA_dom"/>
</dbReference>
<dbReference type="InterPro" id="IPR050923">
    <property type="entry name" value="Cell_Proc_Reg/RNA_Proc"/>
</dbReference>
<proteinExistence type="predicted"/>